<sequence length="111" mass="12361">MSKEVVQATKQRGVALEFASEELPQKTTGVSQKQRSLDKSLRHSVSDHQFPPKKRPSAVDFTPPRMNPYHNMQLQDTELIAVSRRAVAATMLGTLEASDNCQLPSWGPCQI</sequence>
<evidence type="ECO:0000313" key="2">
    <source>
        <dbReference type="EMBL" id="CAE7360298.1"/>
    </source>
</evidence>
<dbReference type="AlphaFoldDB" id="A0A812Q7S0"/>
<reference evidence="2" key="1">
    <citation type="submission" date="2021-02" db="EMBL/GenBank/DDBJ databases">
        <authorList>
            <person name="Dougan E. K."/>
            <person name="Rhodes N."/>
            <person name="Thang M."/>
            <person name="Chan C."/>
        </authorList>
    </citation>
    <scope>NUCLEOTIDE SEQUENCE</scope>
</reference>
<keyword evidence="3" id="KW-1185">Reference proteome</keyword>
<proteinExistence type="predicted"/>
<feature type="compositionally biased region" description="Polar residues" evidence="1">
    <location>
        <begin position="25"/>
        <end position="34"/>
    </location>
</feature>
<accession>A0A812Q7S0</accession>
<organism evidence="2 3">
    <name type="scientific">Symbiodinium natans</name>
    <dbReference type="NCBI Taxonomy" id="878477"/>
    <lineage>
        <taxon>Eukaryota</taxon>
        <taxon>Sar</taxon>
        <taxon>Alveolata</taxon>
        <taxon>Dinophyceae</taxon>
        <taxon>Suessiales</taxon>
        <taxon>Symbiodiniaceae</taxon>
        <taxon>Symbiodinium</taxon>
    </lineage>
</organism>
<dbReference type="Proteomes" id="UP000604046">
    <property type="component" value="Unassembled WGS sequence"/>
</dbReference>
<gene>
    <name evidence="2" type="ORF">SNAT2548_LOCUS19344</name>
</gene>
<name>A0A812Q7S0_9DINO</name>
<protein>
    <recommendedName>
        <fullName evidence="4">DUF4116 domain-containing protein</fullName>
    </recommendedName>
</protein>
<feature type="compositionally biased region" description="Basic and acidic residues" evidence="1">
    <location>
        <begin position="35"/>
        <end position="46"/>
    </location>
</feature>
<feature type="region of interest" description="Disordered" evidence="1">
    <location>
        <begin position="23"/>
        <end position="60"/>
    </location>
</feature>
<evidence type="ECO:0000256" key="1">
    <source>
        <dbReference type="SAM" id="MobiDB-lite"/>
    </source>
</evidence>
<dbReference type="EMBL" id="CAJNDS010002175">
    <property type="protein sequence ID" value="CAE7360298.1"/>
    <property type="molecule type" value="Genomic_DNA"/>
</dbReference>
<evidence type="ECO:0008006" key="4">
    <source>
        <dbReference type="Google" id="ProtNLM"/>
    </source>
</evidence>
<evidence type="ECO:0000313" key="3">
    <source>
        <dbReference type="Proteomes" id="UP000604046"/>
    </source>
</evidence>
<comment type="caution">
    <text evidence="2">The sequence shown here is derived from an EMBL/GenBank/DDBJ whole genome shotgun (WGS) entry which is preliminary data.</text>
</comment>